<evidence type="ECO:0000256" key="2">
    <source>
        <dbReference type="SAM" id="MobiDB-lite"/>
    </source>
</evidence>
<dbReference type="Pfam" id="PF13250">
    <property type="entry name" value="SNIPE"/>
    <property type="match status" value="1"/>
</dbReference>
<feature type="compositionally biased region" description="Basic and acidic residues" evidence="2">
    <location>
        <begin position="42"/>
        <end position="60"/>
    </location>
</feature>
<keyword evidence="1" id="KW-0175">Coiled coil</keyword>
<dbReference type="STRING" id="96773.Tchl_1980"/>
<evidence type="ECO:0000313" key="4">
    <source>
        <dbReference type="Proteomes" id="UP000185739"/>
    </source>
</evidence>
<dbReference type="Pfam" id="PF13455">
    <property type="entry name" value="MUG113"/>
    <property type="match status" value="1"/>
</dbReference>
<dbReference type="SMART" id="SM00974">
    <property type="entry name" value="T5orf172"/>
    <property type="match status" value="1"/>
</dbReference>
<keyword evidence="4" id="KW-1185">Reference proteome</keyword>
<evidence type="ECO:0000313" key="3">
    <source>
        <dbReference type="EMBL" id="APR04827.1"/>
    </source>
</evidence>
<protein>
    <submittedName>
        <fullName evidence="3">Uncharacterized protein</fullName>
    </submittedName>
</protein>
<feature type="region of interest" description="Disordered" evidence="2">
    <location>
        <begin position="42"/>
        <end position="61"/>
    </location>
</feature>
<proteinExistence type="predicted"/>
<dbReference type="OrthoDB" id="9811665at2"/>
<sequence length="546" mass="62244">MELLFIIALAAAIALWLLKGRAEARARALDKQAGELKWALAKAEEEHDRTKRESELRSQDNARLQRRVEELDARNASLESDVALLSQFRPIADAQAEAQRILGEAREQVRASSQVAKEKQEQAEIRLVAAANEAARIIEAAKKRAEEIAGEAYGIKNRADELADAATAMQNIIKGYGDQYIVPTYSLLDELAEEFGHTEAGAALKQARDTTRALLKAGQAATCNYVEDYRRSIAINFVIDAFNGKVDSILARGKSDNYGKLAQEVRDAYALVNHNGRAFRDAKVTPEYLESRLAELKWASVARALKEQEREEQRQIREQMREEEKARREYERAMKEAAREEEMIRKAMEKVQQQVATANEAQRAAYEAKLAELHEKLVAAEEKNQRALSMAQQTRTGHVYIISNIGSFGEEVFKIGMTRRLEPKDRIRELGDASVPFEFDIHAMLYSEDAPGLERKLHRHFLRQQMNKVNPRKEFFRVSLSDIRREVETMGLSAHWTMTADAHDYRETLRIEQEMRENPDVAREWTSHQMEYEPEMEADADEVAVA</sequence>
<name>A0A1H5SH47_9RHOO</name>
<dbReference type="RefSeq" id="WP_075148254.1">
    <property type="nucleotide sequence ID" value="NZ_CP018839.1"/>
</dbReference>
<evidence type="ECO:0000256" key="1">
    <source>
        <dbReference type="SAM" id="Coils"/>
    </source>
</evidence>
<dbReference type="Proteomes" id="UP000185739">
    <property type="component" value="Chromosome"/>
</dbReference>
<accession>A0A1H5SH47</accession>
<dbReference type="InterPro" id="IPR025280">
    <property type="entry name" value="SNIPE"/>
</dbReference>
<gene>
    <name evidence="3" type="ORF">Tchl_1980</name>
</gene>
<organism evidence="3 4">
    <name type="scientific">Thauera chlorobenzoica</name>
    <dbReference type="NCBI Taxonomy" id="96773"/>
    <lineage>
        <taxon>Bacteria</taxon>
        <taxon>Pseudomonadati</taxon>
        <taxon>Pseudomonadota</taxon>
        <taxon>Betaproteobacteria</taxon>
        <taxon>Rhodocyclales</taxon>
        <taxon>Zoogloeaceae</taxon>
        <taxon>Thauera</taxon>
    </lineage>
</organism>
<dbReference type="AlphaFoldDB" id="A0A1H5SH47"/>
<reference evidence="3 4" key="1">
    <citation type="submission" date="2016-12" db="EMBL/GenBank/DDBJ databases">
        <title>Complete genome sequence of Thauera chlorobenzoica, a Betaproteobacterium degrading haloaromatics anaerobically to CO2 and halides.</title>
        <authorList>
            <person name="Goris T."/>
            <person name="Mergelsberg M."/>
            <person name="Boll M."/>
        </authorList>
    </citation>
    <scope>NUCLEOTIDE SEQUENCE [LARGE SCALE GENOMIC DNA]</scope>
    <source>
        <strain evidence="3 4">3CB1</strain>
    </source>
</reference>
<feature type="coiled-coil region" evidence="1">
    <location>
        <begin position="302"/>
        <end position="390"/>
    </location>
</feature>
<dbReference type="KEGG" id="tcl:Tchl_1980"/>
<dbReference type="InterPro" id="IPR018306">
    <property type="entry name" value="Phage_T5_Orf172_DNA-bd"/>
</dbReference>
<dbReference type="EMBL" id="CP018839">
    <property type="protein sequence ID" value="APR04827.1"/>
    <property type="molecule type" value="Genomic_DNA"/>
</dbReference>